<keyword evidence="4" id="KW-1185">Reference proteome</keyword>
<sequence length="290" mass="30575">MSFISAEIASQPDCWRRAAELAGAADGLPAPGERIAVVGCGTSLFMAQAYAALREASGAGESDAFPASEFPRTRAYDRIVAICRSGTTTEVLDLLRATDLPTAAVIGSADTPITEVADAWTALDFADERSVVQTRFATSALVLLRAHLGALPADLVDQCRAAVAEPLPAGAAGRGQVTFLGTGWTNGIASEAALKVREAAGAWTESYPAMEYRHGPISITDERSLVWFFGTPPDGLADEVRRTTGAQVEASERDALADLVRVQRLAVAMAEAKGMNPDEPRNLTRSIILS</sequence>
<dbReference type="PANTHER" id="PTHR10937:SF4">
    <property type="entry name" value="GLUCOSAMINE-6-PHOSPHATE DEAMINASE"/>
    <property type="match status" value="1"/>
</dbReference>
<evidence type="ECO:0000256" key="1">
    <source>
        <dbReference type="ARBA" id="ARBA00022737"/>
    </source>
</evidence>
<comment type="caution">
    <text evidence="3">The sequence shown here is derived from an EMBL/GenBank/DDBJ whole genome shotgun (WGS) entry which is preliminary data.</text>
</comment>
<keyword evidence="3" id="KW-0378">Hydrolase</keyword>
<dbReference type="Gene3D" id="3.40.50.10490">
    <property type="entry name" value="Glucose-6-phosphate isomerase like protein, domain 1"/>
    <property type="match status" value="2"/>
</dbReference>
<feature type="domain" description="SIS" evidence="2">
    <location>
        <begin position="24"/>
        <end position="166"/>
    </location>
</feature>
<dbReference type="Proteomes" id="UP001597063">
    <property type="component" value="Unassembled WGS sequence"/>
</dbReference>
<accession>A0ABW2XR63</accession>
<dbReference type="GO" id="GO:0016787">
    <property type="term" value="F:hydrolase activity"/>
    <property type="evidence" value="ECO:0007669"/>
    <property type="project" value="UniProtKB-KW"/>
</dbReference>
<dbReference type="InterPro" id="IPR035490">
    <property type="entry name" value="GlmS/FrlB_SIS"/>
</dbReference>
<dbReference type="InterPro" id="IPR046348">
    <property type="entry name" value="SIS_dom_sf"/>
</dbReference>
<proteinExistence type="predicted"/>
<organism evidence="3 4">
    <name type="scientific">Actinomadura fibrosa</name>
    <dbReference type="NCBI Taxonomy" id="111802"/>
    <lineage>
        <taxon>Bacteria</taxon>
        <taxon>Bacillati</taxon>
        <taxon>Actinomycetota</taxon>
        <taxon>Actinomycetes</taxon>
        <taxon>Streptosporangiales</taxon>
        <taxon>Thermomonosporaceae</taxon>
        <taxon>Actinomadura</taxon>
    </lineage>
</organism>
<evidence type="ECO:0000313" key="4">
    <source>
        <dbReference type="Proteomes" id="UP001597063"/>
    </source>
</evidence>
<dbReference type="EMBL" id="JBHTGP010000013">
    <property type="protein sequence ID" value="MFD0687878.1"/>
    <property type="molecule type" value="Genomic_DNA"/>
</dbReference>
<dbReference type="InterPro" id="IPR035466">
    <property type="entry name" value="GlmS/AgaS_SIS"/>
</dbReference>
<dbReference type="CDD" id="cd05008">
    <property type="entry name" value="SIS_GlmS_GlmD_1"/>
    <property type="match status" value="1"/>
</dbReference>
<keyword evidence="1" id="KW-0677">Repeat</keyword>
<protein>
    <submittedName>
        <fullName evidence="3">SIS domain-containing protein</fullName>
        <ecNumber evidence="3">3.5.-.-</ecNumber>
    </submittedName>
</protein>
<gene>
    <name evidence="3" type="ORF">ACFQZM_25510</name>
</gene>
<dbReference type="RefSeq" id="WP_131758087.1">
    <property type="nucleotide sequence ID" value="NZ_CAACUY010000043.1"/>
</dbReference>
<dbReference type="PROSITE" id="PS51464">
    <property type="entry name" value="SIS"/>
    <property type="match status" value="1"/>
</dbReference>
<evidence type="ECO:0000313" key="3">
    <source>
        <dbReference type="EMBL" id="MFD0687878.1"/>
    </source>
</evidence>
<reference evidence="4" key="1">
    <citation type="journal article" date="2019" name="Int. J. Syst. Evol. Microbiol.">
        <title>The Global Catalogue of Microorganisms (GCM) 10K type strain sequencing project: providing services to taxonomists for standard genome sequencing and annotation.</title>
        <authorList>
            <consortium name="The Broad Institute Genomics Platform"/>
            <consortium name="The Broad Institute Genome Sequencing Center for Infectious Disease"/>
            <person name="Wu L."/>
            <person name="Ma J."/>
        </authorList>
    </citation>
    <scope>NUCLEOTIDE SEQUENCE [LARGE SCALE GENOMIC DNA]</scope>
    <source>
        <strain evidence="4">JCM 9371</strain>
    </source>
</reference>
<evidence type="ECO:0000259" key="2">
    <source>
        <dbReference type="PROSITE" id="PS51464"/>
    </source>
</evidence>
<dbReference type="PANTHER" id="PTHR10937">
    <property type="entry name" value="GLUCOSAMINE--FRUCTOSE-6-PHOSPHATE AMINOTRANSFERASE, ISOMERIZING"/>
    <property type="match status" value="1"/>
</dbReference>
<dbReference type="SUPFAM" id="SSF53697">
    <property type="entry name" value="SIS domain"/>
    <property type="match status" value="1"/>
</dbReference>
<name>A0ABW2XR63_9ACTN</name>
<dbReference type="InterPro" id="IPR001347">
    <property type="entry name" value="SIS_dom"/>
</dbReference>
<dbReference type="CDD" id="cd05009">
    <property type="entry name" value="SIS_GlmS_GlmD_2"/>
    <property type="match status" value="1"/>
</dbReference>
<dbReference type="EC" id="3.5.-.-" evidence="3"/>